<comment type="similarity">
    <text evidence="4">Belongs to the BMT2 family.</text>
</comment>
<dbReference type="HAMAP" id="MF_03044">
    <property type="entry name" value="BMT2"/>
    <property type="match status" value="1"/>
</dbReference>
<dbReference type="EC" id="2.1.1.-" evidence="4"/>
<keyword evidence="2 4" id="KW-0808">Transferase</keyword>
<dbReference type="SUPFAM" id="SSF53335">
    <property type="entry name" value="S-adenosyl-L-methionine-dependent methyltransferases"/>
    <property type="match status" value="1"/>
</dbReference>
<dbReference type="GO" id="GO:0005730">
    <property type="term" value="C:nucleolus"/>
    <property type="evidence" value="ECO:0007669"/>
    <property type="project" value="UniProtKB-SubCell"/>
</dbReference>
<gene>
    <name evidence="5" type="ORF">BGT96224V2_LOCUS5196</name>
</gene>
<dbReference type="Pfam" id="PF11968">
    <property type="entry name" value="Bmt2"/>
    <property type="match status" value="1"/>
</dbReference>
<protein>
    <recommendedName>
        <fullName evidence="4">25S rRNA adenine-N(1) methyltransferase</fullName>
        <ecNumber evidence="4">2.1.1.-</ecNumber>
    </recommendedName>
</protein>
<organism evidence="5">
    <name type="scientific">Blumeria graminis f. sp. tritici 96224</name>
    <dbReference type="NCBI Taxonomy" id="1268274"/>
    <lineage>
        <taxon>Eukaryota</taxon>
        <taxon>Fungi</taxon>
        <taxon>Dikarya</taxon>
        <taxon>Ascomycota</taxon>
        <taxon>Pezizomycotina</taxon>
        <taxon>Leotiomycetes</taxon>
        <taxon>Erysiphales</taxon>
        <taxon>Erysiphaceae</taxon>
        <taxon>Blumeria</taxon>
    </lineage>
</organism>
<feature type="binding site" evidence="4">
    <location>
        <position position="139"/>
    </location>
    <ligand>
        <name>S-adenosyl-L-methionine</name>
        <dbReference type="ChEBI" id="CHEBI:59789"/>
    </ligand>
</feature>
<feature type="binding site" evidence="4">
    <location>
        <position position="119"/>
    </location>
    <ligand>
        <name>S-adenosyl-L-methionine</name>
        <dbReference type="ChEBI" id="CHEBI:59789"/>
    </ligand>
</feature>
<evidence type="ECO:0000256" key="4">
    <source>
        <dbReference type="HAMAP-Rule" id="MF_03044"/>
    </source>
</evidence>
<dbReference type="EMBL" id="UIGY01000161">
    <property type="protein sequence ID" value="SUZ12041.1"/>
    <property type="molecule type" value="Genomic_DNA"/>
</dbReference>
<keyword evidence="1 4" id="KW-0489">Methyltransferase</keyword>
<evidence type="ECO:0000256" key="3">
    <source>
        <dbReference type="ARBA" id="ARBA00022691"/>
    </source>
</evidence>
<dbReference type="GO" id="GO:0016433">
    <property type="term" value="F:rRNA (adenine) methyltransferase activity"/>
    <property type="evidence" value="ECO:0007669"/>
    <property type="project" value="UniProtKB-UniRule"/>
</dbReference>
<dbReference type="InterPro" id="IPR029063">
    <property type="entry name" value="SAM-dependent_MTases_sf"/>
</dbReference>
<reference evidence="5" key="1">
    <citation type="submission" date="2018-07" db="EMBL/GenBank/DDBJ databases">
        <authorList>
            <person name="Quirk P.G."/>
            <person name="Krulwich T.A."/>
        </authorList>
    </citation>
    <scope>NUCLEOTIDE SEQUENCE</scope>
    <source>
        <strain evidence="5">96224</strain>
    </source>
</reference>
<dbReference type="PANTHER" id="PTHR21008">
    <property type="entry name" value="S-ADENOSYLMETHIONINE SENSOR UPSTREAM OF MTORC1-RELATED"/>
    <property type="match status" value="1"/>
</dbReference>
<comment type="subcellular location">
    <subcellularLocation>
        <location evidence="4">Nucleus</location>
        <location evidence="4">Nucleolus</location>
    </subcellularLocation>
</comment>
<evidence type="ECO:0000256" key="1">
    <source>
        <dbReference type="ARBA" id="ARBA00022603"/>
    </source>
</evidence>
<evidence type="ECO:0000313" key="5">
    <source>
        <dbReference type="EMBL" id="SUZ12041.1"/>
    </source>
</evidence>
<evidence type="ECO:0000256" key="2">
    <source>
        <dbReference type="ARBA" id="ARBA00022679"/>
    </source>
</evidence>
<name>A0A381LG31_BLUGR</name>
<dbReference type="OrthoDB" id="5954793at2759"/>
<accession>A0A381LG31</accession>
<sequence length="287" mass="32938">MRKRRLKRLKDLHQGRPPIVKYSPTISSKATRAIIRRHHTLQKQRNKSLAEGDIINAVDLTNQIEHDGGIELYQRASLLGQSRERGGDSSKVMLNWLQPLFSKLEVSNSTSKVRILEIGALSDSNACSNSKLFEVERIDLNSQSENIKQQDFMERPTPRQDNEKFDIISLSLVLNFVPDAAGRGNMLKRISNFLRTSKNLDTEQDIFPCLFLVLPASCITNSRYMDEARLDEIMTNLGYVCVHKKLSKKLVYYLWHLRTLIPAPNAFRKKEIRSGKTRNNFSIVINL</sequence>
<proteinExistence type="inferred from homology"/>
<dbReference type="InterPro" id="IPR021867">
    <property type="entry name" value="Bmt2/SAMTOR"/>
</dbReference>
<keyword evidence="3 4" id="KW-0949">S-adenosyl-L-methionine</keyword>
<dbReference type="AlphaFoldDB" id="A0A381LG31"/>
<dbReference type="PANTHER" id="PTHR21008:SF1">
    <property type="entry name" value="25S RRNA (ADENINE(2142)-N(1))-METHYLTRANSFERASE"/>
    <property type="match status" value="1"/>
</dbReference>
<comment type="function">
    <text evidence="4">S-adenosyl-L-methionine-dependent methyltransferase that specifically methylates the N(1) position of an adenine present in helix 65 in 25S rRNA.</text>
</comment>
<keyword evidence="4" id="KW-0539">Nucleus</keyword>